<dbReference type="GO" id="GO:0003700">
    <property type="term" value="F:DNA-binding transcription factor activity"/>
    <property type="evidence" value="ECO:0007669"/>
    <property type="project" value="InterPro"/>
</dbReference>
<proteinExistence type="predicted"/>
<dbReference type="Proteomes" id="UP001152755">
    <property type="component" value="Unassembled WGS sequence"/>
</dbReference>
<keyword evidence="3" id="KW-0804">Transcription</keyword>
<dbReference type="Gene3D" id="1.10.10.10">
    <property type="entry name" value="Winged helix-like DNA-binding domain superfamily/Winged helix DNA-binding domain"/>
    <property type="match status" value="1"/>
</dbReference>
<keyword evidence="1" id="KW-0805">Transcription regulation</keyword>
<dbReference type="RefSeq" id="WP_277830338.1">
    <property type="nucleotide sequence ID" value="NZ_JAAIVF010000001.1"/>
</dbReference>
<dbReference type="PANTHER" id="PTHR42756:SF1">
    <property type="entry name" value="TRANSCRIPTIONAL REPRESSOR OF EMRAB OPERON"/>
    <property type="match status" value="1"/>
</dbReference>
<sequence>MTATTAPSTELLRSPAYALAQLHLSVRDQIESSLSAEGFTVRTHQILSCLASADELSQKQVADLLGVDRSDMVRHIDKLEDQGLVTRAKNAKDRRKHILALTKSGKRALTRADGLVTGATDDALATLSDKNRRTLHRLTLQALGLPKEYAEPAP</sequence>
<dbReference type="Pfam" id="PF12802">
    <property type="entry name" value="MarR_2"/>
    <property type="match status" value="1"/>
</dbReference>
<dbReference type="SUPFAM" id="SSF46785">
    <property type="entry name" value="Winged helix' DNA-binding domain"/>
    <property type="match status" value="1"/>
</dbReference>
<name>A0A9X4RFN4_9ACTN</name>
<dbReference type="AlphaFoldDB" id="A0A9X4RFN4"/>
<protein>
    <submittedName>
        <fullName evidence="5">MarR family transcriptional regulator</fullName>
    </submittedName>
</protein>
<evidence type="ECO:0000256" key="3">
    <source>
        <dbReference type="ARBA" id="ARBA00023163"/>
    </source>
</evidence>
<evidence type="ECO:0000256" key="1">
    <source>
        <dbReference type="ARBA" id="ARBA00023015"/>
    </source>
</evidence>
<evidence type="ECO:0000313" key="5">
    <source>
        <dbReference type="EMBL" id="MDG3016883.1"/>
    </source>
</evidence>
<comment type="caution">
    <text evidence="5">The sequence shown here is derived from an EMBL/GenBank/DDBJ whole genome shotgun (WGS) entry which is preliminary data.</text>
</comment>
<evidence type="ECO:0000259" key="4">
    <source>
        <dbReference type="PROSITE" id="PS50995"/>
    </source>
</evidence>
<evidence type="ECO:0000256" key="2">
    <source>
        <dbReference type="ARBA" id="ARBA00023125"/>
    </source>
</evidence>
<gene>
    <name evidence="5" type="ORF">NVS88_20225</name>
</gene>
<reference evidence="5" key="1">
    <citation type="submission" date="2022-08" db="EMBL/GenBank/DDBJ databases">
        <title>Genome analysis of Corynebacteriales strain.</title>
        <authorList>
            <person name="Lee S.D."/>
        </authorList>
    </citation>
    <scope>NUCLEOTIDE SEQUENCE</scope>
    <source>
        <strain evidence="5">D3-21</strain>
    </source>
</reference>
<dbReference type="EMBL" id="JANRHA010000019">
    <property type="protein sequence ID" value="MDG3016883.1"/>
    <property type="molecule type" value="Genomic_DNA"/>
</dbReference>
<dbReference type="GO" id="GO:0003677">
    <property type="term" value="F:DNA binding"/>
    <property type="evidence" value="ECO:0007669"/>
    <property type="project" value="UniProtKB-KW"/>
</dbReference>
<dbReference type="InterPro" id="IPR000835">
    <property type="entry name" value="HTH_MarR-typ"/>
</dbReference>
<dbReference type="SMART" id="SM00347">
    <property type="entry name" value="HTH_MARR"/>
    <property type="match status" value="1"/>
</dbReference>
<accession>A0A9X4RFN4</accession>
<keyword evidence="6" id="KW-1185">Reference proteome</keyword>
<dbReference type="InterPro" id="IPR036390">
    <property type="entry name" value="WH_DNA-bd_sf"/>
</dbReference>
<feature type="domain" description="HTH marR-type" evidence="4">
    <location>
        <begin position="8"/>
        <end position="144"/>
    </location>
</feature>
<keyword evidence="2" id="KW-0238">DNA-binding</keyword>
<dbReference type="PROSITE" id="PS50995">
    <property type="entry name" value="HTH_MARR_2"/>
    <property type="match status" value="1"/>
</dbReference>
<organism evidence="5 6">
    <name type="scientific">Speluncibacter jeojiensis</name>
    <dbReference type="NCBI Taxonomy" id="2710754"/>
    <lineage>
        <taxon>Bacteria</taxon>
        <taxon>Bacillati</taxon>
        <taxon>Actinomycetota</taxon>
        <taxon>Actinomycetes</taxon>
        <taxon>Mycobacteriales</taxon>
        <taxon>Speluncibacteraceae</taxon>
        <taxon>Speluncibacter</taxon>
    </lineage>
</organism>
<dbReference type="PANTHER" id="PTHR42756">
    <property type="entry name" value="TRANSCRIPTIONAL REGULATOR, MARR"/>
    <property type="match status" value="1"/>
</dbReference>
<evidence type="ECO:0000313" key="6">
    <source>
        <dbReference type="Proteomes" id="UP001152755"/>
    </source>
</evidence>
<dbReference type="PRINTS" id="PR00598">
    <property type="entry name" value="HTHMARR"/>
</dbReference>
<dbReference type="InterPro" id="IPR036388">
    <property type="entry name" value="WH-like_DNA-bd_sf"/>
</dbReference>